<dbReference type="NCBIfam" id="NF006167">
    <property type="entry name" value="PRK08308.1"/>
    <property type="match status" value="1"/>
</dbReference>
<organism evidence="5 6">
    <name type="scientific">Methylophaga thiooxydans</name>
    <dbReference type="NCBI Taxonomy" id="392484"/>
    <lineage>
        <taxon>Bacteria</taxon>
        <taxon>Pseudomonadati</taxon>
        <taxon>Pseudomonadota</taxon>
        <taxon>Gammaproteobacteria</taxon>
        <taxon>Thiotrichales</taxon>
        <taxon>Piscirickettsiaceae</taxon>
        <taxon>Methylophaga</taxon>
    </lineage>
</organism>
<dbReference type="Pfam" id="PF13193">
    <property type="entry name" value="AMP-binding_C"/>
    <property type="match status" value="1"/>
</dbReference>
<dbReference type="GO" id="GO:0004467">
    <property type="term" value="F:long-chain fatty acid-CoA ligase activity"/>
    <property type="evidence" value="ECO:0007669"/>
    <property type="project" value="UniProtKB-EC"/>
</dbReference>
<dbReference type="AlphaFoldDB" id="A0A0A0BFW7"/>
<dbReference type="InterPro" id="IPR025110">
    <property type="entry name" value="AMP-bd_C"/>
</dbReference>
<dbReference type="SUPFAM" id="SSF56801">
    <property type="entry name" value="Acetyl-CoA synthetase-like"/>
    <property type="match status" value="1"/>
</dbReference>
<dbReference type="InterPro" id="IPR020845">
    <property type="entry name" value="AMP-binding_CS"/>
</dbReference>
<gene>
    <name evidence="5" type="ORF">LP43_2339</name>
</gene>
<feature type="domain" description="AMP-dependent synthetase/ligase" evidence="3">
    <location>
        <begin position="106"/>
        <end position="273"/>
    </location>
</feature>
<dbReference type="GO" id="GO:0031956">
    <property type="term" value="F:medium-chain fatty acid-CoA ligase activity"/>
    <property type="evidence" value="ECO:0007669"/>
    <property type="project" value="TreeGrafter"/>
</dbReference>
<evidence type="ECO:0000313" key="6">
    <source>
        <dbReference type="Proteomes" id="UP000029999"/>
    </source>
</evidence>
<dbReference type="PANTHER" id="PTHR43201:SF5">
    <property type="entry name" value="MEDIUM-CHAIN ACYL-COA LIGASE ACSF2, MITOCHONDRIAL"/>
    <property type="match status" value="1"/>
</dbReference>
<dbReference type="PROSITE" id="PS00455">
    <property type="entry name" value="AMP_BINDING"/>
    <property type="match status" value="1"/>
</dbReference>
<evidence type="ECO:0000259" key="4">
    <source>
        <dbReference type="Pfam" id="PF13193"/>
    </source>
</evidence>
<dbReference type="PANTHER" id="PTHR43201">
    <property type="entry name" value="ACYL-COA SYNTHETASE"/>
    <property type="match status" value="1"/>
</dbReference>
<dbReference type="EC" id="6.2.1.3" evidence="5"/>
<reference evidence="5 6" key="1">
    <citation type="submission" date="2014-09" db="EMBL/GenBank/DDBJ databases">
        <authorList>
            <person name="Grob C."/>
            <person name="Taubert M."/>
            <person name="Howat A.M."/>
            <person name="Burns O.J."/>
            <person name="Dixon J.L."/>
            <person name="Chen Y."/>
            <person name="Murrell J.C."/>
        </authorList>
    </citation>
    <scope>NUCLEOTIDE SEQUENCE [LARGE SCALE GENOMIC DNA]</scope>
    <source>
        <strain evidence="5">L4</strain>
    </source>
</reference>
<evidence type="ECO:0000313" key="5">
    <source>
        <dbReference type="EMBL" id="KGM06024.1"/>
    </source>
</evidence>
<accession>A0A0A0BFW7</accession>
<comment type="similarity">
    <text evidence="1">Belongs to the ATP-dependent AMP-binding enzyme family.</text>
</comment>
<dbReference type="InterPro" id="IPR042099">
    <property type="entry name" value="ANL_N_sf"/>
</dbReference>
<dbReference type="STRING" id="392484.LP43_2339"/>
<evidence type="ECO:0000259" key="3">
    <source>
        <dbReference type="Pfam" id="PF00501"/>
    </source>
</evidence>
<sequence length="422" mass="47040">MMYVNDEFYDNQQFGEFYRQFDAKPEIRHCRGRRLAICLSNTAQTTALVLYLRERGGSVVPLHPTMPLEAARRAASNAESHILIYDDIDHIEILHPTSGTVPAGLVQFSSGSTGEPKRIERSWEDIDEEIKHYNAALQQAKDMTPVVTCPITHSYGLLCGVLSTFKRGQQPMVLTELNPKYVLRKLRQTPNALLYSSPTMLNVLTKLLPANESLYAVMTSGSVLPAPQFKELSQKTQFLFQQYGCSEAGCIAVNLNTQSANGMGQPLGHLTVKASGNSDMPSEIVVSTGQKQVATQDLGYFDNQGVLHFISRLDDTINVAGINVYPQEVEDILLTYPEITDAVVFKKPDQFAGERVCLKFVADKTISQQILRDWCAQKLSPYQLPVDIEQVEVINKLANGKVNRRLLAQEQIDLMQKVSQSA</sequence>
<dbReference type="InterPro" id="IPR045851">
    <property type="entry name" value="AMP-bd_C_sf"/>
</dbReference>
<dbReference type="CDD" id="cd04433">
    <property type="entry name" value="AFD_class_I"/>
    <property type="match status" value="1"/>
</dbReference>
<dbReference type="Gene3D" id="3.40.50.12780">
    <property type="entry name" value="N-terminal domain of ligase-like"/>
    <property type="match status" value="1"/>
</dbReference>
<comment type="caution">
    <text evidence="5">The sequence shown here is derived from an EMBL/GenBank/DDBJ whole genome shotgun (WGS) entry which is preliminary data.</text>
</comment>
<evidence type="ECO:0000256" key="1">
    <source>
        <dbReference type="ARBA" id="ARBA00006432"/>
    </source>
</evidence>
<keyword evidence="2 5" id="KW-0436">Ligase</keyword>
<dbReference type="Gene3D" id="3.30.300.30">
    <property type="match status" value="1"/>
</dbReference>
<dbReference type="RefSeq" id="WP_036315538.1">
    <property type="nucleotide sequence ID" value="NZ_JRQD01000006.1"/>
</dbReference>
<dbReference type="Pfam" id="PF00501">
    <property type="entry name" value="AMP-binding"/>
    <property type="match status" value="1"/>
</dbReference>
<name>A0A0A0BFW7_9GAMM</name>
<dbReference type="InterPro" id="IPR000873">
    <property type="entry name" value="AMP-dep_synth/lig_dom"/>
</dbReference>
<feature type="domain" description="AMP-binding enzyme C-terminal" evidence="4">
    <location>
        <begin position="328"/>
        <end position="401"/>
    </location>
</feature>
<protein>
    <submittedName>
        <fullName evidence="5">Long-chain-fatty-acid--CoA ligase</fullName>
        <ecNumber evidence="5">6.2.1.3</ecNumber>
    </submittedName>
</protein>
<evidence type="ECO:0000256" key="2">
    <source>
        <dbReference type="ARBA" id="ARBA00022598"/>
    </source>
</evidence>
<proteinExistence type="inferred from homology"/>
<dbReference type="Proteomes" id="UP000029999">
    <property type="component" value="Unassembled WGS sequence"/>
</dbReference>
<dbReference type="EMBL" id="JRQD01000006">
    <property type="protein sequence ID" value="KGM06024.1"/>
    <property type="molecule type" value="Genomic_DNA"/>
</dbReference>